<dbReference type="EMBL" id="CP048113">
    <property type="protein sequence ID" value="QHS63231.1"/>
    <property type="molecule type" value="Genomic_DNA"/>
</dbReference>
<dbReference type="InterPro" id="IPR000531">
    <property type="entry name" value="Beta-barrel_TonB"/>
</dbReference>
<dbReference type="RefSeq" id="WP_162334954.1">
    <property type="nucleotide sequence ID" value="NZ_CP048113.1"/>
</dbReference>
<dbReference type="Proteomes" id="UP000476411">
    <property type="component" value="Chromosome"/>
</dbReference>
<dbReference type="SUPFAM" id="SSF49464">
    <property type="entry name" value="Carboxypeptidase regulatory domain-like"/>
    <property type="match status" value="1"/>
</dbReference>
<keyword evidence="6" id="KW-0408">Iron</keyword>
<gene>
    <name evidence="14" type="ORF">GWR21_27685</name>
</gene>
<keyword evidence="2 10" id="KW-0813">Transport</keyword>
<feature type="domain" description="Secretin/TonB short N-terminal" evidence="13">
    <location>
        <begin position="46"/>
        <end position="97"/>
    </location>
</feature>
<comment type="subcellular location">
    <subcellularLocation>
        <location evidence="1 10">Cell outer membrane</location>
        <topology evidence="1 10">Multi-pass membrane protein</topology>
    </subcellularLocation>
</comment>
<evidence type="ECO:0000256" key="9">
    <source>
        <dbReference type="ARBA" id="ARBA00023237"/>
    </source>
</evidence>
<dbReference type="GO" id="GO:0006826">
    <property type="term" value="P:iron ion transport"/>
    <property type="evidence" value="ECO:0007669"/>
    <property type="project" value="UniProtKB-KW"/>
</dbReference>
<sequence>MKMIVLLLTIACLQVNATGYAQKLSLSLKDRPLEDVLREIKVKTGYKFFYKLDMLDNAKRVTIRIDNADLSNVLDIIFKEQPFTYQIVDKTIIIKPRLHTLLPEGEVRPDMTITGKVTDDKGSPLPGVSVQVKGTSKGTQTNSLGEYQLTGIDPDAILVFSYLGYQVQEMPVKSRSNITVALVSSSIGLGDVVVVGYGKQSRKNLISAVNTVKAEELNKGAITDVGQLLQGKVPGLNISASGDPNAVATVVLRGASTLNSSQGPFYVIDGVPGVDISAIAPDDIASIDVLKDAAATAIYGNRAANGVIMVTTKKGRKGESRVSYNGYVGLEKVSNKLDMMDAAELREFLSRNGQSFAPTDDKNANTDWQSAIQRKQAVSHSHNISFSGGGDHGTYAASLSYIKKEGILLNSDLERVVARLSAEQYALNDKVKFALNVTNSNSSANDIPYRNVVLLQSALHLPVSPVKNPDGSYFENFNTQGYYNPVAMIDNSQMNTKYNNLVGSFNTQVKLPFGFVYDLNLSYIGFTSTHGEYYNKYFTTNYNSMYDNPNPGLGFHSQQTFGANGQATRSVYQNTSKILETFLTWNRTFGLHNISAVLGYSWQNNKIGEGFQVTTSNFPVDNIGYSNLALSNPYAISGFQIGLGTDGVFQENRLISNFARLNYGFNDKYLLQASLRRDGSSVFGANHQWGYFPSVGLAWRISQEQFMKHQSAFTDLKLRASYGITGNASGFNAFTARFISGTQGIFYYNGAAVSASGPIQAANPDLKWEKTSTANIGVDFAILKGKLSGSIDLYDKKTTGMIYSYRVDPILVPTGTIVANGGSMSNRGIELSLNAAIVENKTFGWNTGINFAHNRNEITSLTNPLFSGGDSILLAFPEGAGQSSHSLEILKQGKPLGQFFSPIYAGKDANGVSQFVAADGKPTTTPIIGADYHYIGNSQPKLLMGWSNSFRYKNFDLNIFLRGVFGNKIFNATRADLFRPNTAQYTNILKEAANESVADYNAYLYSTRFVESGTYVRFDNATLAYNFRNLHPYIKSIRLYVTANNLFVITGYKGVDPEVNQGGIAPGVDYNNFYPKTRTFMLGVNVSF</sequence>
<evidence type="ECO:0000256" key="2">
    <source>
        <dbReference type="ARBA" id="ARBA00022448"/>
    </source>
</evidence>
<dbReference type="NCBIfam" id="TIGR04057">
    <property type="entry name" value="SusC_RagA_signa"/>
    <property type="match status" value="1"/>
</dbReference>
<evidence type="ECO:0000259" key="13">
    <source>
        <dbReference type="SMART" id="SM00965"/>
    </source>
</evidence>
<keyword evidence="8 10" id="KW-0472">Membrane</keyword>
<evidence type="ECO:0000256" key="12">
    <source>
        <dbReference type="SAM" id="SignalP"/>
    </source>
</evidence>
<keyword evidence="15" id="KW-1185">Reference proteome</keyword>
<dbReference type="Pfam" id="PF07715">
    <property type="entry name" value="Plug"/>
    <property type="match status" value="1"/>
</dbReference>
<feature type="chain" id="PRO_5025624261" evidence="12">
    <location>
        <begin position="18"/>
        <end position="1088"/>
    </location>
</feature>
<dbReference type="Pfam" id="PF13715">
    <property type="entry name" value="CarbopepD_reg_2"/>
    <property type="match status" value="1"/>
</dbReference>
<keyword evidence="3 10" id="KW-1134">Transmembrane beta strand</keyword>
<dbReference type="InterPro" id="IPR037066">
    <property type="entry name" value="Plug_dom_sf"/>
</dbReference>
<dbReference type="InterPro" id="IPR008969">
    <property type="entry name" value="CarboxyPept-like_regulatory"/>
</dbReference>
<accession>A0A6B9ZNM3</accession>
<evidence type="ECO:0000256" key="3">
    <source>
        <dbReference type="ARBA" id="ARBA00022452"/>
    </source>
</evidence>
<dbReference type="PROSITE" id="PS52016">
    <property type="entry name" value="TONB_DEPENDENT_REC_3"/>
    <property type="match status" value="1"/>
</dbReference>
<evidence type="ECO:0000256" key="10">
    <source>
        <dbReference type="PROSITE-ProRule" id="PRU01360"/>
    </source>
</evidence>
<evidence type="ECO:0000256" key="4">
    <source>
        <dbReference type="ARBA" id="ARBA00022496"/>
    </source>
</evidence>
<evidence type="ECO:0000256" key="8">
    <source>
        <dbReference type="ARBA" id="ARBA00023136"/>
    </source>
</evidence>
<evidence type="ECO:0000313" key="15">
    <source>
        <dbReference type="Proteomes" id="UP000476411"/>
    </source>
</evidence>
<keyword evidence="5 10" id="KW-0812">Transmembrane</keyword>
<dbReference type="NCBIfam" id="TIGR04056">
    <property type="entry name" value="OMP_RagA_SusC"/>
    <property type="match status" value="1"/>
</dbReference>
<dbReference type="Pfam" id="PF00593">
    <property type="entry name" value="TonB_dep_Rec_b-barrel"/>
    <property type="match status" value="1"/>
</dbReference>
<protein>
    <submittedName>
        <fullName evidence="14">TonB-dependent receptor</fullName>
    </submittedName>
</protein>
<comment type="similarity">
    <text evidence="10 11">Belongs to the TonB-dependent receptor family.</text>
</comment>
<dbReference type="InterPro" id="IPR011662">
    <property type="entry name" value="Secretin/TonB_short_N"/>
</dbReference>
<dbReference type="Pfam" id="PF07660">
    <property type="entry name" value="STN"/>
    <property type="match status" value="1"/>
</dbReference>
<evidence type="ECO:0000256" key="11">
    <source>
        <dbReference type="RuleBase" id="RU003357"/>
    </source>
</evidence>
<dbReference type="Gene3D" id="2.40.170.20">
    <property type="entry name" value="TonB-dependent receptor, beta-barrel domain"/>
    <property type="match status" value="1"/>
</dbReference>
<evidence type="ECO:0000256" key="6">
    <source>
        <dbReference type="ARBA" id="ARBA00023004"/>
    </source>
</evidence>
<dbReference type="InterPro" id="IPR023996">
    <property type="entry name" value="TonB-dep_OMP_SusC/RagA"/>
</dbReference>
<reference evidence="14 15" key="1">
    <citation type="submission" date="2020-01" db="EMBL/GenBank/DDBJ databases">
        <title>Complete genome sequence of Chitinophaga sp. H33E-04 isolated from quinoa roots.</title>
        <authorList>
            <person name="Weon H.-Y."/>
            <person name="Lee S.A."/>
        </authorList>
    </citation>
    <scope>NUCLEOTIDE SEQUENCE [LARGE SCALE GENOMIC DNA]</scope>
    <source>
        <strain evidence="14 15">H33E-04</strain>
    </source>
</reference>
<keyword evidence="12" id="KW-0732">Signal</keyword>
<organism evidence="14 15">
    <name type="scientific">Chitinophaga agri</name>
    <dbReference type="NCBI Taxonomy" id="2703787"/>
    <lineage>
        <taxon>Bacteria</taxon>
        <taxon>Pseudomonadati</taxon>
        <taxon>Bacteroidota</taxon>
        <taxon>Chitinophagia</taxon>
        <taxon>Chitinophagales</taxon>
        <taxon>Chitinophagaceae</taxon>
        <taxon>Chitinophaga</taxon>
    </lineage>
</organism>
<keyword evidence="4" id="KW-0410">Iron transport</keyword>
<evidence type="ECO:0000256" key="7">
    <source>
        <dbReference type="ARBA" id="ARBA00023077"/>
    </source>
</evidence>
<dbReference type="InterPro" id="IPR023997">
    <property type="entry name" value="TonB-dep_OMP_SusC/RagA_CS"/>
</dbReference>
<evidence type="ECO:0000256" key="1">
    <source>
        <dbReference type="ARBA" id="ARBA00004571"/>
    </source>
</evidence>
<dbReference type="GO" id="GO:0009279">
    <property type="term" value="C:cell outer membrane"/>
    <property type="evidence" value="ECO:0007669"/>
    <property type="project" value="UniProtKB-SubCell"/>
</dbReference>
<dbReference type="InterPro" id="IPR039426">
    <property type="entry name" value="TonB-dep_rcpt-like"/>
</dbReference>
<keyword evidence="4" id="KW-0406">Ion transport</keyword>
<dbReference type="Gene3D" id="3.55.50.30">
    <property type="match status" value="1"/>
</dbReference>
<keyword evidence="7 11" id="KW-0798">TonB box</keyword>
<dbReference type="SMART" id="SM00965">
    <property type="entry name" value="STN"/>
    <property type="match status" value="1"/>
</dbReference>
<dbReference type="Gene3D" id="2.60.40.1120">
    <property type="entry name" value="Carboxypeptidase-like, regulatory domain"/>
    <property type="match status" value="1"/>
</dbReference>
<evidence type="ECO:0000313" key="14">
    <source>
        <dbReference type="EMBL" id="QHS63231.1"/>
    </source>
</evidence>
<dbReference type="KEGG" id="chih:GWR21_27685"/>
<dbReference type="AlphaFoldDB" id="A0A6B9ZNM3"/>
<feature type="signal peptide" evidence="12">
    <location>
        <begin position="1"/>
        <end position="17"/>
    </location>
</feature>
<name>A0A6B9ZNM3_9BACT</name>
<evidence type="ECO:0000256" key="5">
    <source>
        <dbReference type="ARBA" id="ARBA00022692"/>
    </source>
</evidence>
<keyword evidence="14" id="KW-0675">Receptor</keyword>
<proteinExistence type="inferred from homology"/>
<keyword evidence="9 10" id="KW-0998">Cell outer membrane</keyword>
<dbReference type="InterPro" id="IPR036942">
    <property type="entry name" value="Beta-barrel_TonB_sf"/>
</dbReference>
<dbReference type="SUPFAM" id="SSF56935">
    <property type="entry name" value="Porins"/>
    <property type="match status" value="1"/>
</dbReference>
<dbReference type="InterPro" id="IPR012910">
    <property type="entry name" value="Plug_dom"/>
</dbReference>
<dbReference type="Gene3D" id="2.170.130.10">
    <property type="entry name" value="TonB-dependent receptor, plug domain"/>
    <property type="match status" value="1"/>
</dbReference>